<accession>A0A517ZPZ1</accession>
<keyword evidence="2" id="KW-1185">Reference proteome</keyword>
<organism evidence="1 2">
    <name type="scientific">Symmachiella dynata</name>
    <dbReference type="NCBI Taxonomy" id="2527995"/>
    <lineage>
        <taxon>Bacteria</taxon>
        <taxon>Pseudomonadati</taxon>
        <taxon>Planctomycetota</taxon>
        <taxon>Planctomycetia</taxon>
        <taxon>Planctomycetales</taxon>
        <taxon>Planctomycetaceae</taxon>
        <taxon>Symmachiella</taxon>
    </lineage>
</organism>
<dbReference type="Proteomes" id="UP000319383">
    <property type="component" value="Chromosome"/>
</dbReference>
<evidence type="ECO:0000313" key="2">
    <source>
        <dbReference type="Proteomes" id="UP000319383"/>
    </source>
</evidence>
<evidence type="ECO:0000313" key="1">
    <source>
        <dbReference type="EMBL" id="QDU44559.1"/>
    </source>
</evidence>
<protein>
    <recommendedName>
        <fullName evidence="3">Bacterial type II secretion system protein I/J</fullName>
    </recommendedName>
</protein>
<dbReference type="KEGG" id="sdyn:Mal52_30430"/>
<dbReference type="RefSeq" id="WP_145376901.1">
    <property type="nucleotide sequence ID" value="NZ_CP036276.1"/>
</dbReference>
<dbReference type="EMBL" id="CP036276">
    <property type="protein sequence ID" value="QDU44559.1"/>
    <property type="molecule type" value="Genomic_DNA"/>
</dbReference>
<dbReference type="AlphaFoldDB" id="A0A517ZPZ1"/>
<dbReference type="PROSITE" id="PS00409">
    <property type="entry name" value="PROKAR_NTER_METHYL"/>
    <property type="match status" value="1"/>
</dbReference>
<dbReference type="InterPro" id="IPR012902">
    <property type="entry name" value="N_methyl_site"/>
</dbReference>
<evidence type="ECO:0008006" key="3">
    <source>
        <dbReference type="Google" id="ProtNLM"/>
    </source>
</evidence>
<name>A0A517ZPZ1_9PLAN</name>
<reference evidence="1 2" key="1">
    <citation type="submission" date="2019-02" db="EMBL/GenBank/DDBJ databases">
        <title>Deep-cultivation of Planctomycetes and their phenomic and genomic characterization uncovers novel biology.</title>
        <authorList>
            <person name="Wiegand S."/>
            <person name="Jogler M."/>
            <person name="Boedeker C."/>
            <person name="Pinto D."/>
            <person name="Vollmers J."/>
            <person name="Rivas-Marin E."/>
            <person name="Kohn T."/>
            <person name="Peeters S.H."/>
            <person name="Heuer A."/>
            <person name="Rast P."/>
            <person name="Oberbeckmann S."/>
            <person name="Bunk B."/>
            <person name="Jeske O."/>
            <person name="Meyerdierks A."/>
            <person name="Storesund J.E."/>
            <person name="Kallscheuer N."/>
            <person name="Luecker S."/>
            <person name="Lage O.M."/>
            <person name="Pohl T."/>
            <person name="Merkel B.J."/>
            <person name="Hornburger P."/>
            <person name="Mueller R.-W."/>
            <person name="Bruemmer F."/>
            <person name="Labrenz M."/>
            <person name="Spormann A.M."/>
            <person name="Op den Camp H."/>
            <person name="Overmann J."/>
            <person name="Amann R."/>
            <person name="Jetten M.S.M."/>
            <person name="Mascher T."/>
            <person name="Medema M.H."/>
            <person name="Devos D.P."/>
            <person name="Kaster A.-K."/>
            <person name="Ovreas L."/>
            <person name="Rohde M."/>
            <person name="Galperin M.Y."/>
            <person name="Jogler C."/>
        </authorList>
    </citation>
    <scope>NUCLEOTIDE SEQUENCE [LARGE SCALE GENOMIC DNA]</scope>
    <source>
        <strain evidence="1 2">Mal52</strain>
    </source>
</reference>
<gene>
    <name evidence="1" type="ORF">Mal52_30430</name>
</gene>
<sequence>MWNGFSKHSARRGLTLIEVVAGIALLSTLLVTILMSYRAHAGQVRAAKQRLRAIEFADQQMAAWMSARRVPGLGKWGESTDGQFTWRIMRGETTAETPYGLQVARLEVQAAPRSKGSTVLASVEFLTPQPRRGTQQ</sequence>
<dbReference type="NCBIfam" id="TIGR02532">
    <property type="entry name" value="IV_pilin_GFxxxE"/>
    <property type="match status" value="1"/>
</dbReference>
<proteinExistence type="predicted"/>